<dbReference type="Gene3D" id="1.20.1260.20">
    <property type="entry name" value="PPE superfamily"/>
    <property type="match status" value="1"/>
</dbReference>
<dbReference type="OrthoDB" id="4753702at2"/>
<proteinExistence type="inferred from homology"/>
<dbReference type="SUPFAM" id="SSF140459">
    <property type="entry name" value="PE/PPE dimer-like"/>
    <property type="match status" value="1"/>
</dbReference>
<dbReference type="InterPro" id="IPR000030">
    <property type="entry name" value="PPE_dom"/>
</dbReference>
<organism evidence="4 5">
    <name type="scientific">Mycolicibacterium obuense</name>
    <dbReference type="NCBI Taxonomy" id="1807"/>
    <lineage>
        <taxon>Bacteria</taxon>
        <taxon>Bacillati</taxon>
        <taxon>Actinomycetota</taxon>
        <taxon>Actinomycetes</taxon>
        <taxon>Mycobacteriales</taxon>
        <taxon>Mycobacteriaceae</taxon>
        <taxon>Mycolicibacterium</taxon>
    </lineage>
</organism>
<feature type="region of interest" description="Disordered" evidence="2">
    <location>
        <begin position="307"/>
        <end position="342"/>
    </location>
</feature>
<evidence type="ECO:0000313" key="5">
    <source>
        <dbReference type="Proteomes" id="UP000034150"/>
    </source>
</evidence>
<gene>
    <name evidence="4" type="ORF">WN67_18780</name>
</gene>
<protein>
    <recommendedName>
        <fullName evidence="3">PPE domain-containing protein</fullName>
    </recommendedName>
</protein>
<dbReference type="Pfam" id="PF00823">
    <property type="entry name" value="PPE"/>
    <property type="match status" value="1"/>
</dbReference>
<accession>A0A0M2JTU6</accession>
<evidence type="ECO:0000259" key="3">
    <source>
        <dbReference type="Pfam" id="PF00823"/>
    </source>
</evidence>
<comment type="caution">
    <text evidence="4">The sequence shown here is derived from an EMBL/GenBank/DDBJ whole genome shotgun (WGS) entry which is preliminary data.</text>
</comment>
<dbReference type="Proteomes" id="UP000034150">
    <property type="component" value="Unassembled WGS sequence"/>
</dbReference>
<reference evidence="4 5" key="1">
    <citation type="journal article" date="2015" name="Genome Announc.">
        <title>Draft Genome Sequence of Mycobacterium obuense Strain UC1, Isolated from Patient Sputum.</title>
        <authorList>
            <person name="Greninger A.L."/>
            <person name="Cunningham G."/>
            <person name="Hsu E.D."/>
            <person name="Yu J.M."/>
            <person name="Chiu C.Y."/>
            <person name="Miller S."/>
        </authorList>
    </citation>
    <scope>NUCLEOTIDE SEQUENCE [LARGE SCALE GENOMIC DNA]</scope>
    <source>
        <strain evidence="4 5">UC1</strain>
    </source>
</reference>
<dbReference type="AlphaFoldDB" id="A0A0M2JTU6"/>
<sequence>MPPGAYQAEPPETTSAGFWLGPSAASFFASAAQLEALAGAIIGMLGGHAAVEAAMSVSWPSATGEIARLAHVPHLVWLGTVATMLNHASASIMATGDAFETLRAATPNPGEVVGNQSEHMALVGANFLGMLTPLIVANRGQYTEMWMRGAANKSAYEAASLAGVQAIPPIPPPPPSTVGAAGGGSQPAAQSADPSQMMETATGLFPQLLSMPTQALSAFSGGGPFKSITELPQQAFGQLSSLASSLNVSPDDLGADFSAGGADWVTQTPQAGGAVAASLGGAGGGGGMGGAMSAASALRSPGSWASSVSAATPVSADTGSRIEQVRSGTTMPASMGGGGMMGPMAHGAAAAGAANQQDSEKKQVGGATVMAAASNLYTGTDSIPVITGGGGLLTASAGGKGVP</sequence>
<feature type="region of interest" description="Disordered" evidence="2">
    <location>
        <begin position="170"/>
        <end position="195"/>
    </location>
</feature>
<keyword evidence="5" id="KW-1185">Reference proteome</keyword>
<dbReference type="InterPro" id="IPR038332">
    <property type="entry name" value="PPE_sf"/>
</dbReference>
<evidence type="ECO:0000256" key="1">
    <source>
        <dbReference type="ARBA" id="ARBA00010652"/>
    </source>
</evidence>
<dbReference type="RefSeq" id="WP_046364544.1">
    <property type="nucleotide sequence ID" value="NZ_LAUZ02000069.1"/>
</dbReference>
<dbReference type="EMBL" id="LAUZ02000069">
    <property type="protein sequence ID" value="KKF00436.1"/>
    <property type="molecule type" value="Genomic_DNA"/>
</dbReference>
<evidence type="ECO:0000313" key="4">
    <source>
        <dbReference type="EMBL" id="KKF00436.1"/>
    </source>
</evidence>
<feature type="domain" description="PPE" evidence="3">
    <location>
        <begin position="6"/>
        <end position="167"/>
    </location>
</feature>
<dbReference type="PATRIC" id="fig|1807.13.peg.4659"/>
<evidence type="ECO:0000256" key="2">
    <source>
        <dbReference type="SAM" id="MobiDB-lite"/>
    </source>
</evidence>
<comment type="similarity">
    <text evidence="1">Belongs to the mycobacterial PPE family.</text>
</comment>
<name>A0A0M2JTU6_9MYCO</name>
<feature type="compositionally biased region" description="Low complexity" evidence="2">
    <location>
        <begin position="307"/>
        <end position="316"/>
    </location>
</feature>